<dbReference type="GO" id="GO:0005634">
    <property type="term" value="C:nucleus"/>
    <property type="evidence" value="ECO:0007669"/>
    <property type="project" value="TreeGrafter"/>
</dbReference>
<dbReference type="SUPFAM" id="SSF50475">
    <property type="entry name" value="FMN-binding split barrel"/>
    <property type="match status" value="1"/>
</dbReference>
<dbReference type="AlphaFoldDB" id="A0A1V8SBR2"/>
<dbReference type="Proteomes" id="UP000192596">
    <property type="component" value="Unassembled WGS sequence"/>
</dbReference>
<organism evidence="3 4">
    <name type="scientific">Cryoendolithus antarcticus</name>
    <dbReference type="NCBI Taxonomy" id="1507870"/>
    <lineage>
        <taxon>Eukaryota</taxon>
        <taxon>Fungi</taxon>
        <taxon>Dikarya</taxon>
        <taxon>Ascomycota</taxon>
        <taxon>Pezizomycotina</taxon>
        <taxon>Dothideomycetes</taxon>
        <taxon>Dothideomycetidae</taxon>
        <taxon>Cladosporiales</taxon>
        <taxon>Cladosporiaceae</taxon>
        <taxon>Cryoendolithus</taxon>
    </lineage>
</organism>
<name>A0A1V8SBR2_9PEZI</name>
<feature type="region of interest" description="Disordered" evidence="1">
    <location>
        <begin position="65"/>
        <end position="92"/>
    </location>
</feature>
<dbReference type="EMBL" id="NAJO01000065">
    <property type="protein sequence ID" value="OQN96513.1"/>
    <property type="molecule type" value="Genomic_DNA"/>
</dbReference>
<dbReference type="Pfam" id="PF01243">
    <property type="entry name" value="PNPOx_N"/>
    <property type="match status" value="1"/>
</dbReference>
<gene>
    <name evidence="3" type="ORF">B0A48_17086</name>
</gene>
<dbReference type="FunCoup" id="A0A1V8SBR2">
    <property type="interactions" value="60"/>
</dbReference>
<feature type="compositionally biased region" description="Polar residues" evidence="1">
    <location>
        <begin position="10"/>
        <end position="22"/>
    </location>
</feature>
<evidence type="ECO:0000259" key="2">
    <source>
        <dbReference type="Pfam" id="PF01243"/>
    </source>
</evidence>
<feature type="region of interest" description="Disordered" evidence="1">
    <location>
        <begin position="107"/>
        <end position="131"/>
    </location>
</feature>
<evidence type="ECO:0000313" key="3">
    <source>
        <dbReference type="EMBL" id="OQN96513.1"/>
    </source>
</evidence>
<evidence type="ECO:0000313" key="4">
    <source>
        <dbReference type="Proteomes" id="UP000192596"/>
    </source>
</evidence>
<dbReference type="PANTHER" id="PTHR28040">
    <property type="entry name" value="PYRIDOXAMINE 5'-PHOSPHATE OXIDASE YLR456W HOMOLOG-RELATED"/>
    <property type="match status" value="1"/>
</dbReference>
<accession>A0A1V8SBR2</accession>
<feature type="domain" description="Pyridoxamine 5'-phosphate oxidase N-terminal" evidence="2">
    <location>
        <begin position="25"/>
        <end position="176"/>
    </location>
</feature>
<feature type="region of interest" description="Disordered" evidence="1">
    <location>
        <begin position="1"/>
        <end position="22"/>
    </location>
</feature>
<dbReference type="STRING" id="1507870.A0A1V8SBR2"/>
<protein>
    <recommendedName>
        <fullName evidence="2">Pyridoxamine 5'-phosphate oxidase N-terminal domain-containing protein</fullName>
    </recommendedName>
</protein>
<dbReference type="PANTHER" id="PTHR28040:SF1">
    <property type="entry name" value="PYRIDOXAMINE 5'-PHOSPHATE OXIDASE YLR456W HOMOLOG-RELATED"/>
    <property type="match status" value="1"/>
</dbReference>
<dbReference type="InterPro" id="IPR011576">
    <property type="entry name" value="Pyridox_Oxase_N"/>
</dbReference>
<feature type="region of interest" description="Disordered" evidence="1">
    <location>
        <begin position="237"/>
        <end position="256"/>
    </location>
</feature>
<proteinExistence type="predicted"/>
<dbReference type="OrthoDB" id="5300823at2759"/>
<dbReference type="InterPro" id="IPR012349">
    <property type="entry name" value="Split_barrel_FMN-bd"/>
</dbReference>
<dbReference type="InterPro" id="IPR052841">
    <property type="entry name" value="PMP_oxidase-like"/>
</dbReference>
<evidence type="ECO:0000256" key="1">
    <source>
        <dbReference type="SAM" id="MobiDB-lite"/>
    </source>
</evidence>
<feature type="compositionally biased region" description="Basic and acidic residues" evidence="1">
    <location>
        <begin position="237"/>
        <end position="247"/>
    </location>
</feature>
<sequence length="256" mass="27332">MASSHPPLTWQHSAEPTNPTIASTLPDEVVTCLQNARFLHLATCTSNTPHVSLMNYTYLPSHPFASSTQLPPPSSPSILMTSNPSSKKTSNLLSNPQVSLLVHDWVSTRPPNVERDRSPEGRPGGGQGRSSLASMLMQMNSTAVSSISATINGTAIVLDPGSEEEKWCREQHLANNTFQESEQDAGGFGASLERVESGDGGRASYVSGEDVKVVVVRIRDGRISDWKGGVSEFRLREGSGGETEGERMVNGVVGGS</sequence>
<feature type="compositionally biased region" description="Polar residues" evidence="1">
    <location>
        <begin position="78"/>
        <end position="92"/>
    </location>
</feature>
<reference evidence="4" key="1">
    <citation type="submission" date="2017-03" db="EMBL/GenBank/DDBJ databases">
        <title>Genomes of endolithic fungi from Antarctica.</title>
        <authorList>
            <person name="Coleine C."/>
            <person name="Masonjones S."/>
            <person name="Stajich J.E."/>
        </authorList>
    </citation>
    <scope>NUCLEOTIDE SEQUENCE [LARGE SCALE GENOMIC DNA]</scope>
    <source>
        <strain evidence="4">CCFEE 5527</strain>
    </source>
</reference>
<dbReference type="GO" id="GO:0005737">
    <property type="term" value="C:cytoplasm"/>
    <property type="evidence" value="ECO:0007669"/>
    <property type="project" value="TreeGrafter"/>
</dbReference>
<dbReference type="InParanoid" id="A0A1V8SBR2"/>
<keyword evidence="4" id="KW-1185">Reference proteome</keyword>
<comment type="caution">
    <text evidence="3">The sequence shown here is derived from an EMBL/GenBank/DDBJ whole genome shotgun (WGS) entry which is preliminary data.</text>
</comment>
<dbReference type="Gene3D" id="2.30.110.10">
    <property type="entry name" value="Electron Transport, Fmn-binding Protein, Chain A"/>
    <property type="match status" value="1"/>
</dbReference>